<protein>
    <submittedName>
        <fullName evidence="1">Uncharacterized protein</fullName>
    </submittedName>
</protein>
<comment type="caution">
    <text evidence="1">The sequence shown here is derived from an EMBL/GenBank/DDBJ whole genome shotgun (WGS) entry which is preliminary data.</text>
</comment>
<organism evidence="1 2">
    <name type="scientific">Trametes sanguinea</name>
    <dbReference type="NCBI Taxonomy" id="158606"/>
    <lineage>
        <taxon>Eukaryota</taxon>
        <taxon>Fungi</taxon>
        <taxon>Dikarya</taxon>
        <taxon>Basidiomycota</taxon>
        <taxon>Agaricomycotina</taxon>
        <taxon>Agaricomycetes</taxon>
        <taxon>Polyporales</taxon>
        <taxon>Polyporaceae</taxon>
        <taxon>Trametes</taxon>
    </lineage>
</organism>
<gene>
    <name evidence="1" type="ORF">NUW54_g14641</name>
</gene>
<evidence type="ECO:0000313" key="1">
    <source>
        <dbReference type="EMBL" id="KAJ2956825.1"/>
    </source>
</evidence>
<accession>A0ACC1MD43</accession>
<sequence length="169" mass="18181">MSMCSRLSSAPPTAHAPCQLGQRLGGTACSTPQACSPRRDGGSSLPRAAMSPATPSSPPAEATKPVGLDAICITFVLPIQLGLYILLSVLDPTFGRSRCDWPMGPTARVLRPRLKQAIRTQLQDRYDDVHLRPTNRVLDIQIEGSAIGRTPCGPLYTSRAGVVHTRRPR</sequence>
<dbReference type="EMBL" id="JANSHE010007740">
    <property type="protein sequence ID" value="KAJ2956825.1"/>
    <property type="molecule type" value="Genomic_DNA"/>
</dbReference>
<keyword evidence="2" id="KW-1185">Reference proteome</keyword>
<name>A0ACC1MD43_9APHY</name>
<reference evidence="1" key="1">
    <citation type="submission" date="2022-08" db="EMBL/GenBank/DDBJ databases">
        <title>Genome Sequence of Pycnoporus sanguineus.</title>
        <authorList>
            <person name="Buettner E."/>
        </authorList>
    </citation>
    <scope>NUCLEOTIDE SEQUENCE</scope>
    <source>
        <strain evidence="1">CG-C14</strain>
    </source>
</reference>
<proteinExistence type="predicted"/>
<evidence type="ECO:0000313" key="2">
    <source>
        <dbReference type="Proteomes" id="UP001144978"/>
    </source>
</evidence>
<dbReference type="Proteomes" id="UP001144978">
    <property type="component" value="Unassembled WGS sequence"/>
</dbReference>